<reference evidence="1 2" key="1">
    <citation type="submission" date="2018-01" db="EMBL/GenBank/DDBJ databases">
        <authorList>
            <person name="Clerissi C."/>
        </authorList>
    </citation>
    <scope>NUCLEOTIDE SEQUENCE [LARGE SCALE GENOMIC DNA]</scope>
    <source>
        <strain evidence="1">Cupriavidus taiwanensis LMG 19430</strain>
    </source>
</reference>
<gene>
    <name evidence="1" type="ORF">CBM2586_A10592</name>
</gene>
<evidence type="ECO:0000313" key="2">
    <source>
        <dbReference type="Proteomes" id="UP000257016"/>
    </source>
</evidence>
<comment type="caution">
    <text evidence="1">The sequence shown here is derived from an EMBL/GenBank/DDBJ whole genome shotgun (WGS) entry which is preliminary data.</text>
</comment>
<dbReference type="Proteomes" id="UP000257016">
    <property type="component" value="Unassembled WGS sequence"/>
</dbReference>
<protein>
    <submittedName>
        <fullName evidence="1">Uncharacterized protein</fullName>
    </submittedName>
</protein>
<dbReference type="AlphaFoldDB" id="A0A975ZVX3"/>
<evidence type="ECO:0000313" key="1">
    <source>
        <dbReference type="EMBL" id="SOY40627.1"/>
    </source>
</evidence>
<sequence length="49" mass="5140">MRPALPGASVAGAALPLLPIALPARPSCMRQARLLHTQNFPLPGINARL</sequence>
<accession>A0A975ZVX3</accession>
<proteinExistence type="predicted"/>
<name>A0A975ZVX3_9BURK</name>
<organism evidence="1 2">
    <name type="scientific">Cupriavidus taiwanensis</name>
    <dbReference type="NCBI Taxonomy" id="164546"/>
    <lineage>
        <taxon>Bacteria</taxon>
        <taxon>Pseudomonadati</taxon>
        <taxon>Pseudomonadota</taxon>
        <taxon>Betaproteobacteria</taxon>
        <taxon>Burkholderiales</taxon>
        <taxon>Burkholderiaceae</taxon>
        <taxon>Cupriavidus</taxon>
    </lineage>
</organism>
<dbReference type="EMBL" id="OFSN01000001">
    <property type="protein sequence ID" value="SOY40627.1"/>
    <property type="molecule type" value="Genomic_DNA"/>
</dbReference>